<evidence type="ECO:0000259" key="1">
    <source>
        <dbReference type="Pfam" id="PF24720"/>
    </source>
</evidence>
<dbReference type="InterPro" id="IPR056090">
    <property type="entry name" value="DUF7673"/>
</dbReference>
<dbReference type="EMBL" id="JAMDHD010000015">
    <property type="protein sequence ID" value="MDD0985310.1"/>
    <property type="molecule type" value="Genomic_DNA"/>
</dbReference>
<protein>
    <recommendedName>
        <fullName evidence="1">DUF7673 domain-containing protein</fullName>
    </recommendedName>
</protein>
<gene>
    <name evidence="2" type="ORF">M5G21_10085</name>
</gene>
<evidence type="ECO:0000313" key="2">
    <source>
        <dbReference type="EMBL" id="MDD0985310.1"/>
    </source>
</evidence>
<proteinExistence type="predicted"/>
<name>A0ABT5N9T7_9PSED</name>
<comment type="caution">
    <text evidence="2">The sequence shown here is derived from an EMBL/GenBank/DDBJ whole genome shotgun (WGS) entry which is preliminary data.</text>
</comment>
<dbReference type="Pfam" id="PF24720">
    <property type="entry name" value="DUF7673"/>
    <property type="match status" value="1"/>
</dbReference>
<accession>A0ABT5N9T7</accession>
<evidence type="ECO:0000313" key="3">
    <source>
        <dbReference type="Proteomes" id="UP001148189"/>
    </source>
</evidence>
<organism evidence="2 3">
    <name type="scientific">Pseudomonas shahriarae</name>
    <dbReference type="NCBI Taxonomy" id="2745512"/>
    <lineage>
        <taxon>Bacteria</taxon>
        <taxon>Pseudomonadati</taxon>
        <taxon>Pseudomonadota</taxon>
        <taxon>Gammaproteobacteria</taxon>
        <taxon>Pseudomonadales</taxon>
        <taxon>Pseudomonadaceae</taxon>
        <taxon>Pseudomonas</taxon>
    </lineage>
</organism>
<keyword evidence="3" id="KW-1185">Reference proteome</keyword>
<feature type="domain" description="DUF7673" evidence="1">
    <location>
        <begin position="31"/>
        <end position="114"/>
    </location>
</feature>
<reference evidence="2" key="1">
    <citation type="submission" date="2022-05" db="EMBL/GenBank/DDBJ databases">
        <title>Novel Pseudomonas spp. Isolated from a Rainbow Trout Aquaculture Facility.</title>
        <authorList>
            <person name="Testerman T."/>
            <person name="Graf J."/>
        </authorList>
    </citation>
    <scope>NUCLEOTIDE SEQUENCE</scope>
    <source>
        <strain evidence="2">ID1050</strain>
    </source>
</reference>
<dbReference type="Proteomes" id="UP001148189">
    <property type="component" value="Unassembled WGS sequence"/>
</dbReference>
<sequence>MSTAQDRIRDDLNRLAVEEAERPYVRIAGVEALQRLLPVAQRCTGQSRIVGRFLLGLYNGSAFPFSLTDLRGLDSALWDDCLAVLRLDRRPEQEVHQYIENGDEIWSHLKRAWG</sequence>
<dbReference type="RefSeq" id="WP_176561381.1">
    <property type="nucleotide sequence ID" value="NZ_JAMDHD010000015.1"/>
</dbReference>